<sequence>MKLSANLQDSFNDQINAELASAYLYLSMAAYFEDENLPGFAHWMRMQNEEETAHAMRFFDHVHDRGGRATLQAIDAPPSDFRNPLDVMERTLAHERKVTALINRMYQISIEESDYAAQVMLHELIIEQVEEEKVAEEIVVHLRIIDGDGSGLLILDGRLGARMAAGATPAAGAN</sequence>
<feature type="binding site" evidence="6">
    <location>
        <position position="54"/>
    </location>
    <ligand>
        <name>Fe cation</name>
        <dbReference type="ChEBI" id="CHEBI:24875"/>
        <label>1</label>
    </ligand>
</feature>
<dbReference type="InterPro" id="IPR041719">
    <property type="entry name" value="Ferritin_prok"/>
</dbReference>
<feature type="binding site" evidence="6">
    <location>
        <position position="51"/>
    </location>
    <ligand>
        <name>Fe cation</name>
        <dbReference type="ChEBI" id="CHEBI:24875"/>
        <label>1</label>
    </ligand>
</feature>
<dbReference type="PANTHER" id="PTHR11431:SF127">
    <property type="entry name" value="BACTERIAL NON-HEME FERRITIN"/>
    <property type="match status" value="1"/>
</dbReference>
<dbReference type="Proteomes" id="UP001174909">
    <property type="component" value="Unassembled WGS sequence"/>
</dbReference>
<evidence type="ECO:0000313" key="10">
    <source>
        <dbReference type="Proteomes" id="UP001174909"/>
    </source>
</evidence>
<feature type="binding site" evidence="6">
    <location>
        <position position="128"/>
    </location>
    <ligand>
        <name>Fe cation</name>
        <dbReference type="ChEBI" id="CHEBI:24875"/>
        <label>1</label>
    </ligand>
</feature>
<comment type="caution">
    <text evidence="9">The sequence shown here is derived from an EMBL/GenBank/DDBJ whole genome shotgun (WGS) entry which is preliminary data.</text>
</comment>
<evidence type="ECO:0000256" key="2">
    <source>
        <dbReference type="ARBA" id="ARBA00022434"/>
    </source>
</evidence>
<evidence type="ECO:0000256" key="4">
    <source>
        <dbReference type="ARBA" id="ARBA00023002"/>
    </source>
</evidence>
<evidence type="ECO:0000256" key="3">
    <source>
        <dbReference type="ARBA" id="ARBA00022723"/>
    </source>
</evidence>
<dbReference type="InterPro" id="IPR008331">
    <property type="entry name" value="Ferritin_DPS_dom"/>
</dbReference>
<dbReference type="GO" id="GO:0008198">
    <property type="term" value="F:ferrous iron binding"/>
    <property type="evidence" value="ECO:0007669"/>
    <property type="project" value="TreeGrafter"/>
</dbReference>
<dbReference type="GO" id="GO:0005829">
    <property type="term" value="C:cytosol"/>
    <property type="evidence" value="ECO:0007669"/>
    <property type="project" value="TreeGrafter"/>
</dbReference>
<evidence type="ECO:0000256" key="1">
    <source>
        <dbReference type="ARBA" id="ARBA00007513"/>
    </source>
</evidence>
<dbReference type="GO" id="GO:0042802">
    <property type="term" value="F:identical protein binding"/>
    <property type="evidence" value="ECO:0007669"/>
    <property type="project" value="UniProtKB-ARBA"/>
</dbReference>
<accession>A0AA35SY63</accession>
<dbReference type="InterPro" id="IPR012347">
    <property type="entry name" value="Ferritin-like"/>
</dbReference>
<protein>
    <recommendedName>
        <fullName evidence="7">Ferritin</fullName>
        <ecNumber evidence="7">1.16.3.1</ecNumber>
    </recommendedName>
</protein>
<dbReference type="EC" id="1.16.3.1" evidence="7"/>
<organism evidence="9 10">
    <name type="scientific">Geodia barretti</name>
    <name type="common">Barrett's horny sponge</name>
    <dbReference type="NCBI Taxonomy" id="519541"/>
    <lineage>
        <taxon>Eukaryota</taxon>
        <taxon>Metazoa</taxon>
        <taxon>Porifera</taxon>
        <taxon>Demospongiae</taxon>
        <taxon>Heteroscleromorpha</taxon>
        <taxon>Tetractinellida</taxon>
        <taxon>Astrophorina</taxon>
        <taxon>Geodiidae</taxon>
        <taxon>Geodia</taxon>
    </lineage>
</organism>
<proteinExistence type="inferred from homology"/>
<keyword evidence="5 6" id="KW-0408">Iron</keyword>
<feature type="domain" description="Ferritin-like diiron" evidence="8">
    <location>
        <begin position="1"/>
        <end position="146"/>
    </location>
</feature>
<dbReference type="GO" id="GO:0006826">
    <property type="term" value="P:iron ion transport"/>
    <property type="evidence" value="ECO:0007669"/>
    <property type="project" value="InterPro"/>
</dbReference>
<dbReference type="EMBL" id="CASHTH010002955">
    <property type="protein sequence ID" value="CAI8037637.1"/>
    <property type="molecule type" value="Genomic_DNA"/>
</dbReference>
<dbReference type="SUPFAM" id="SSF47240">
    <property type="entry name" value="Ferritin-like"/>
    <property type="match status" value="1"/>
</dbReference>
<evidence type="ECO:0000259" key="8">
    <source>
        <dbReference type="PROSITE" id="PS50905"/>
    </source>
</evidence>
<name>A0AA35SY63_GEOBA</name>
<dbReference type="CDD" id="cd01055">
    <property type="entry name" value="Nonheme_Ferritin"/>
    <property type="match status" value="1"/>
</dbReference>
<evidence type="ECO:0000256" key="5">
    <source>
        <dbReference type="ARBA" id="ARBA00023004"/>
    </source>
</evidence>
<reference evidence="9" key="1">
    <citation type="submission" date="2023-03" db="EMBL/GenBank/DDBJ databases">
        <authorList>
            <person name="Steffen K."/>
            <person name="Cardenas P."/>
        </authorList>
    </citation>
    <scope>NUCLEOTIDE SEQUENCE</scope>
</reference>
<dbReference type="Pfam" id="PF00210">
    <property type="entry name" value="Ferritin"/>
    <property type="match status" value="1"/>
</dbReference>
<dbReference type="GO" id="GO:0008199">
    <property type="term" value="F:ferric iron binding"/>
    <property type="evidence" value="ECO:0007669"/>
    <property type="project" value="InterPro"/>
</dbReference>
<comment type="function">
    <text evidence="7">Stores iron in a soluble, non-toxic, readily available form. Important for iron homeostasis. Iron is taken up in the ferrous form and deposited as ferric hydroxides after oxidation.</text>
</comment>
<keyword evidence="10" id="KW-1185">Reference proteome</keyword>
<evidence type="ECO:0000256" key="6">
    <source>
        <dbReference type="PIRSR" id="PIRSR601519-1"/>
    </source>
</evidence>
<keyword evidence="2 7" id="KW-0409">Iron storage</keyword>
<dbReference type="InterPro" id="IPR001519">
    <property type="entry name" value="Ferritin"/>
</dbReference>
<dbReference type="InterPro" id="IPR009040">
    <property type="entry name" value="Ferritin-like_diiron"/>
</dbReference>
<comment type="catalytic activity">
    <reaction evidence="7">
        <text>4 Fe(2+) + O2 + 4 H(+) = 4 Fe(3+) + 2 H2O</text>
        <dbReference type="Rhea" id="RHEA:11148"/>
        <dbReference type="ChEBI" id="CHEBI:15377"/>
        <dbReference type="ChEBI" id="CHEBI:15378"/>
        <dbReference type="ChEBI" id="CHEBI:15379"/>
        <dbReference type="ChEBI" id="CHEBI:29033"/>
        <dbReference type="ChEBI" id="CHEBI:29034"/>
        <dbReference type="EC" id="1.16.3.1"/>
    </reaction>
</comment>
<evidence type="ECO:0000256" key="7">
    <source>
        <dbReference type="RuleBase" id="RU361145"/>
    </source>
</evidence>
<dbReference type="AlphaFoldDB" id="A0AA35SY63"/>
<evidence type="ECO:0000313" key="9">
    <source>
        <dbReference type="EMBL" id="CAI8037637.1"/>
    </source>
</evidence>
<dbReference type="PROSITE" id="PS50905">
    <property type="entry name" value="FERRITIN_LIKE"/>
    <property type="match status" value="1"/>
</dbReference>
<keyword evidence="3 6" id="KW-0479">Metal-binding</keyword>
<feature type="binding site" evidence="6">
    <location>
        <position position="95"/>
    </location>
    <ligand>
        <name>Fe cation</name>
        <dbReference type="ChEBI" id="CHEBI:24875"/>
        <label>1</label>
    </ligand>
</feature>
<feature type="binding site" evidence="6">
    <location>
        <position position="18"/>
    </location>
    <ligand>
        <name>Fe cation</name>
        <dbReference type="ChEBI" id="CHEBI:24875"/>
        <label>1</label>
    </ligand>
</feature>
<comment type="similarity">
    <text evidence="1 7">Belongs to the ferritin family.</text>
</comment>
<gene>
    <name evidence="9" type="ORF">GBAR_LOCUS21051</name>
</gene>
<dbReference type="GO" id="GO:0006879">
    <property type="term" value="P:intracellular iron ion homeostasis"/>
    <property type="evidence" value="ECO:0007669"/>
    <property type="project" value="UniProtKB-KW"/>
</dbReference>
<dbReference type="GO" id="GO:0004322">
    <property type="term" value="F:ferroxidase activity"/>
    <property type="evidence" value="ECO:0007669"/>
    <property type="project" value="UniProtKB-EC"/>
</dbReference>
<dbReference type="PANTHER" id="PTHR11431">
    <property type="entry name" value="FERRITIN"/>
    <property type="match status" value="1"/>
</dbReference>
<dbReference type="FunFam" id="1.20.1260.10:FF:000001">
    <property type="entry name" value="Non-heme ferritin"/>
    <property type="match status" value="1"/>
</dbReference>
<keyword evidence="4 7" id="KW-0560">Oxidoreductase</keyword>
<dbReference type="InterPro" id="IPR009078">
    <property type="entry name" value="Ferritin-like_SF"/>
</dbReference>
<dbReference type="Gene3D" id="1.20.1260.10">
    <property type="match status" value="1"/>
</dbReference>